<sequence>MSQYETPLFTALVEHSKRNPIQFHIPGHKKGQGMDPTFREFIGHNALAIDLINIAPLDDLHHPKGMIKEAQDLAAAAFGADHTFFSIQGTSG</sequence>
<feature type="domain" description="Orn/Lys/Arg decarboxylases family 1 pyridoxal-P attachment site" evidence="3">
    <location>
        <begin position="6"/>
        <end position="92"/>
    </location>
</feature>
<dbReference type="InterPro" id="IPR015424">
    <property type="entry name" value="PyrdxlP-dep_Trfase"/>
</dbReference>
<dbReference type="Pfam" id="PF01276">
    <property type="entry name" value="OKR_DC_1"/>
    <property type="match status" value="1"/>
</dbReference>
<organism evidence="4 5">
    <name type="scientific">Bacillus cereus</name>
    <dbReference type="NCBI Taxonomy" id="1396"/>
    <lineage>
        <taxon>Bacteria</taxon>
        <taxon>Bacillati</taxon>
        <taxon>Bacillota</taxon>
        <taxon>Bacilli</taxon>
        <taxon>Bacillales</taxon>
        <taxon>Bacillaceae</taxon>
        <taxon>Bacillus</taxon>
        <taxon>Bacillus cereus group</taxon>
    </lineage>
</organism>
<evidence type="ECO:0000259" key="3">
    <source>
        <dbReference type="Pfam" id="PF01276"/>
    </source>
</evidence>
<dbReference type="AlphaFoldDB" id="A0A9X9F1N6"/>
<dbReference type="Proteomes" id="UP000308444">
    <property type="component" value="Unassembled WGS sequence"/>
</dbReference>
<dbReference type="SUPFAM" id="SSF53383">
    <property type="entry name" value="PLP-dependent transferases"/>
    <property type="match status" value="1"/>
</dbReference>
<reference evidence="4 5" key="1">
    <citation type="journal article" date="2019" name="Environ. Microbiol.">
        <title>An active ?-lactamase is a part of an orchestrated cell wall stress resistance network of Bacillus subtilis and related rhizosphere species.</title>
        <authorList>
            <person name="Bucher T."/>
            <person name="Keren-Paz A."/>
            <person name="Hausser J."/>
            <person name="Olender T."/>
            <person name="Cytryn E."/>
            <person name="Kolodkin-Gal I."/>
        </authorList>
    </citation>
    <scope>NUCLEOTIDE SEQUENCE [LARGE SCALE GENOMIC DNA]</scope>
    <source>
        <strain evidence="4 5">I32</strain>
    </source>
</reference>
<feature type="non-terminal residue" evidence="4">
    <location>
        <position position="92"/>
    </location>
</feature>
<dbReference type="InterPro" id="IPR052357">
    <property type="entry name" value="Orn_Lys_Arg_decarboxylase-I"/>
</dbReference>
<dbReference type="EMBL" id="SZOH01004352">
    <property type="protein sequence ID" value="TKI86344.1"/>
    <property type="molecule type" value="Genomic_DNA"/>
</dbReference>
<proteinExistence type="predicted"/>
<dbReference type="Gene3D" id="3.40.640.10">
    <property type="entry name" value="Type I PLP-dependent aspartate aminotransferase-like (Major domain)"/>
    <property type="match status" value="1"/>
</dbReference>
<protein>
    <submittedName>
        <fullName evidence="4">Arginine decarboxylase</fullName>
    </submittedName>
</protein>
<evidence type="ECO:0000256" key="1">
    <source>
        <dbReference type="ARBA" id="ARBA00001933"/>
    </source>
</evidence>
<dbReference type="InterPro" id="IPR015421">
    <property type="entry name" value="PyrdxlP-dep_Trfase_major"/>
</dbReference>
<name>A0A9X9F1N6_BACCE</name>
<dbReference type="PANTHER" id="PTHR43277:SF4">
    <property type="entry name" value="ARGININE DECARBOXYLASE"/>
    <property type="match status" value="1"/>
</dbReference>
<evidence type="ECO:0000256" key="2">
    <source>
        <dbReference type="ARBA" id="ARBA00022898"/>
    </source>
</evidence>
<dbReference type="GO" id="GO:0003824">
    <property type="term" value="F:catalytic activity"/>
    <property type="evidence" value="ECO:0007669"/>
    <property type="project" value="InterPro"/>
</dbReference>
<keyword evidence="2" id="KW-0663">Pyridoxal phosphate</keyword>
<comment type="caution">
    <text evidence="4">The sequence shown here is derived from an EMBL/GenBank/DDBJ whole genome shotgun (WGS) entry which is preliminary data.</text>
</comment>
<accession>A0A9X9F1N6</accession>
<evidence type="ECO:0000313" key="5">
    <source>
        <dbReference type="Proteomes" id="UP000308444"/>
    </source>
</evidence>
<dbReference type="InterPro" id="IPR000310">
    <property type="entry name" value="Orn/Lys/Arg_deCO2ase_major_dom"/>
</dbReference>
<evidence type="ECO:0000313" key="4">
    <source>
        <dbReference type="EMBL" id="TKI86344.1"/>
    </source>
</evidence>
<comment type="cofactor">
    <cofactor evidence="1">
        <name>pyridoxal 5'-phosphate</name>
        <dbReference type="ChEBI" id="CHEBI:597326"/>
    </cofactor>
</comment>
<gene>
    <name evidence="4" type="ORF">FC695_39425</name>
</gene>
<dbReference type="PANTHER" id="PTHR43277">
    <property type="entry name" value="ARGININE DECARBOXYLASE"/>
    <property type="match status" value="1"/>
</dbReference>